<dbReference type="InterPro" id="IPR035965">
    <property type="entry name" value="PAS-like_dom_sf"/>
</dbReference>
<dbReference type="CDD" id="cd01948">
    <property type="entry name" value="EAL"/>
    <property type="match status" value="1"/>
</dbReference>
<dbReference type="InterPro" id="IPR000700">
    <property type="entry name" value="PAS-assoc_C"/>
</dbReference>
<dbReference type="InterPro" id="IPR013656">
    <property type="entry name" value="PAS_4"/>
</dbReference>
<dbReference type="PROSITE" id="PS50113">
    <property type="entry name" value="PAC"/>
    <property type="match status" value="1"/>
</dbReference>
<name>M0QKZ8_9ACTN</name>
<dbReference type="SUPFAM" id="SSF141868">
    <property type="entry name" value="EAL domain-like"/>
    <property type="match status" value="1"/>
</dbReference>
<dbReference type="AlphaFoldDB" id="M0QKZ8"/>
<protein>
    <submittedName>
        <fullName evidence="5">Putative signaling protein</fullName>
    </submittedName>
</protein>
<dbReference type="Pfam" id="PF08448">
    <property type="entry name" value="PAS_4"/>
    <property type="match status" value="1"/>
</dbReference>
<dbReference type="SUPFAM" id="SSF55073">
    <property type="entry name" value="Nucleotide cyclase"/>
    <property type="match status" value="1"/>
</dbReference>
<dbReference type="InterPro" id="IPR000160">
    <property type="entry name" value="GGDEF_dom"/>
</dbReference>
<dbReference type="Pfam" id="PF00563">
    <property type="entry name" value="EAL"/>
    <property type="match status" value="1"/>
</dbReference>
<dbReference type="Pfam" id="PF13426">
    <property type="entry name" value="PAS_9"/>
    <property type="match status" value="1"/>
</dbReference>
<feature type="domain" description="PAS" evidence="1">
    <location>
        <begin position="153"/>
        <end position="200"/>
    </location>
</feature>
<gene>
    <name evidence="5" type="ORF">GS4_23_00270</name>
</gene>
<dbReference type="EMBL" id="BANX01000023">
    <property type="protein sequence ID" value="GAC69233.1"/>
    <property type="molecule type" value="Genomic_DNA"/>
</dbReference>
<evidence type="ECO:0000259" key="2">
    <source>
        <dbReference type="PROSITE" id="PS50113"/>
    </source>
</evidence>
<dbReference type="eggNOG" id="COG5000">
    <property type="taxonomic scope" value="Bacteria"/>
</dbReference>
<evidence type="ECO:0000313" key="5">
    <source>
        <dbReference type="EMBL" id="GAC69233.1"/>
    </source>
</evidence>
<evidence type="ECO:0000259" key="1">
    <source>
        <dbReference type="PROSITE" id="PS50112"/>
    </source>
</evidence>
<feature type="domain" description="GGDEF" evidence="4">
    <location>
        <begin position="413"/>
        <end position="550"/>
    </location>
</feature>
<feature type="domain" description="EAL" evidence="3">
    <location>
        <begin position="559"/>
        <end position="822"/>
    </location>
</feature>
<dbReference type="PANTHER" id="PTHR44757:SF2">
    <property type="entry name" value="BIOFILM ARCHITECTURE MAINTENANCE PROTEIN MBAA"/>
    <property type="match status" value="1"/>
</dbReference>
<keyword evidence="6" id="KW-1185">Reference proteome</keyword>
<dbReference type="InterPro" id="IPR029787">
    <property type="entry name" value="Nucleotide_cyclase"/>
</dbReference>
<dbReference type="STRING" id="1223545.GS4_23_00270"/>
<dbReference type="InterPro" id="IPR001633">
    <property type="entry name" value="EAL_dom"/>
</dbReference>
<dbReference type="SMART" id="SM00267">
    <property type="entry name" value="GGDEF"/>
    <property type="match status" value="1"/>
</dbReference>
<proteinExistence type="predicted"/>
<comment type="caution">
    <text evidence="5">The sequence shown here is derived from an EMBL/GenBank/DDBJ whole genome shotgun (WGS) entry which is preliminary data.</text>
</comment>
<dbReference type="Gene3D" id="3.30.70.270">
    <property type="match status" value="1"/>
</dbReference>
<evidence type="ECO:0000313" key="6">
    <source>
        <dbReference type="Proteomes" id="UP000011666"/>
    </source>
</evidence>
<dbReference type="CDD" id="cd00130">
    <property type="entry name" value="PAS"/>
    <property type="match status" value="3"/>
</dbReference>
<dbReference type="OrthoDB" id="23692at2"/>
<dbReference type="Gene3D" id="3.30.450.20">
    <property type="entry name" value="PAS domain"/>
    <property type="match status" value="3"/>
</dbReference>
<dbReference type="Pfam" id="PF13188">
    <property type="entry name" value="PAS_8"/>
    <property type="match status" value="1"/>
</dbReference>
<dbReference type="SMART" id="SM00052">
    <property type="entry name" value="EAL"/>
    <property type="match status" value="1"/>
</dbReference>
<dbReference type="Gene3D" id="3.20.20.450">
    <property type="entry name" value="EAL domain"/>
    <property type="match status" value="1"/>
</dbReference>
<organism evidence="5 6">
    <name type="scientific">Gordonia soli NBRC 108243</name>
    <dbReference type="NCBI Taxonomy" id="1223545"/>
    <lineage>
        <taxon>Bacteria</taxon>
        <taxon>Bacillati</taxon>
        <taxon>Actinomycetota</taxon>
        <taxon>Actinomycetes</taxon>
        <taxon>Mycobacteriales</taxon>
        <taxon>Gordoniaceae</taxon>
        <taxon>Gordonia</taxon>
    </lineage>
</organism>
<dbReference type="eggNOG" id="COG5001">
    <property type="taxonomic scope" value="Bacteria"/>
</dbReference>
<dbReference type="PROSITE" id="PS50112">
    <property type="entry name" value="PAS"/>
    <property type="match status" value="1"/>
</dbReference>
<feature type="domain" description="PAC" evidence="2">
    <location>
        <begin position="103"/>
        <end position="156"/>
    </location>
</feature>
<dbReference type="InterPro" id="IPR000014">
    <property type="entry name" value="PAS"/>
</dbReference>
<dbReference type="Proteomes" id="UP000011666">
    <property type="component" value="Unassembled WGS sequence"/>
</dbReference>
<dbReference type="PROSITE" id="PS50887">
    <property type="entry name" value="GGDEF"/>
    <property type="match status" value="1"/>
</dbReference>
<evidence type="ECO:0000259" key="3">
    <source>
        <dbReference type="PROSITE" id="PS50883"/>
    </source>
</evidence>
<dbReference type="RefSeq" id="WP_007622092.1">
    <property type="nucleotide sequence ID" value="NZ_BANX01000023.1"/>
</dbReference>
<dbReference type="InterPro" id="IPR052155">
    <property type="entry name" value="Biofilm_reg_signaling"/>
</dbReference>
<dbReference type="SMART" id="SM00091">
    <property type="entry name" value="PAS"/>
    <property type="match status" value="3"/>
</dbReference>
<dbReference type="PROSITE" id="PS50883">
    <property type="entry name" value="EAL"/>
    <property type="match status" value="1"/>
</dbReference>
<evidence type="ECO:0000259" key="4">
    <source>
        <dbReference type="PROSITE" id="PS50887"/>
    </source>
</evidence>
<dbReference type="InterPro" id="IPR035919">
    <property type="entry name" value="EAL_sf"/>
</dbReference>
<accession>M0QKZ8</accession>
<dbReference type="NCBIfam" id="TIGR00229">
    <property type="entry name" value="sensory_box"/>
    <property type="match status" value="3"/>
</dbReference>
<dbReference type="PANTHER" id="PTHR44757">
    <property type="entry name" value="DIGUANYLATE CYCLASE DGCP"/>
    <property type="match status" value="1"/>
</dbReference>
<dbReference type="Pfam" id="PF00990">
    <property type="entry name" value="GGDEF"/>
    <property type="match status" value="1"/>
</dbReference>
<sequence length="831" mass="90057">MTTHDADPLVFSRVVAPEAGSMVTPGTDASIAERYRLLNELLPDAIAVHQDGIVVYVNRAALAFAEVDSRDQMIGVPISDYVHPDELPRMVDRILGMGDEPGASTEPEIVLMRNGAGTEKLMEVTSVRTEWDNAPAYQVIMRDISAQKEAEAALRAQAALVDHVSDAVIAVDMNQRIRSWNPAAEQMYGLVAEEAIGTSMTSAMGTSIRPSGAVALGGTVDEIHRRADTGREFAARMAVTMMDDGYLIVSEAARRPLFERLGTILAALHQAVIVVRDGDGGHIELANPAATAMLGLEDAEIPGLSTDSLSIDFLGDTSPIKACLSTGAVIHDITATIATPQGRRWLSCSVRPIDDDTNEAAALVSIVDITDRHQEASRLAWEATHDFLTGLLNRAGLVAALSNHLRALSGPDQRVGVYYLDLDGFKAVNDTRGHAAGDELLKIVGQRLDDMVDCGPSVVGRIGGDEFIIAATLSSKAAEQIGDHISHIRGVVSEPIDIGGRRERVTTSIGVAMTSAAQQQTPEDLLRDADIALYEAKRTNGRASYVQFEVRHRRDLERRRSIERHLRMSLTEHPEHFRLDYQPIVATSTQRVIGHRVVGMEALLRWRHPVFGLVPPAEFIPLAERSDLIDLIGAHVFDTAATALASNEWPDDAMLSLNMSRSGMTAEDFLPRLDGLLDRLLRDTIDDPSRLCIEVTESSLDARDSEALATLSAVRERGVHVALDDFGTGASSLSELYRLPISILKTAKAFVDALDQDDRAEAILSSIVSMAHATGTQVIAEGIETKAQAQAVARIGCDYAQGYYFGFPRPIGTRPQSKDSTEWWAGIVSQA</sequence>
<dbReference type="InterPro" id="IPR043128">
    <property type="entry name" value="Rev_trsase/Diguanyl_cyclase"/>
</dbReference>
<dbReference type="NCBIfam" id="TIGR00254">
    <property type="entry name" value="GGDEF"/>
    <property type="match status" value="1"/>
</dbReference>
<reference evidence="5 6" key="1">
    <citation type="submission" date="2013-01" db="EMBL/GenBank/DDBJ databases">
        <title>Whole genome shotgun sequence of Gordonia soli NBRC 108243.</title>
        <authorList>
            <person name="Isaki-Nakamura S."/>
            <person name="Hosoyama A."/>
            <person name="Tsuchikane K."/>
            <person name="Ando Y."/>
            <person name="Baba S."/>
            <person name="Ohji S."/>
            <person name="Hamada M."/>
            <person name="Tamura T."/>
            <person name="Yamazoe A."/>
            <person name="Yamazaki S."/>
            <person name="Fujita N."/>
        </authorList>
    </citation>
    <scope>NUCLEOTIDE SEQUENCE [LARGE SCALE GENOMIC DNA]</scope>
    <source>
        <strain evidence="5 6">NBRC 108243</strain>
    </source>
</reference>
<dbReference type="CDD" id="cd01949">
    <property type="entry name" value="GGDEF"/>
    <property type="match status" value="1"/>
</dbReference>
<dbReference type="SUPFAM" id="SSF55785">
    <property type="entry name" value="PYP-like sensor domain (PAS domain)"/>
    <property type="match status" value="3"/>
</dbReference>